<name>A0A0C2WAB2_AMAMK</name>
<accession>A0A0C2WAB2</accession>
<evidence type="ECO:0008006" key="3">
    <source>
        <dbReference type="Google" id="ProtNLM"/>
    </source>
</evidence>
<dbReference type="AlphaFoldDB" id="A0A0C2WAB2"/>
<evidence type="ECO:0000313" key="1">
    <source>
        <dbReference type="EMBL" id="KIL58187.1"/>
    </source>
</evidence>
<protein>
    <recommendedName>
        <fullName evidence="3">F-box domain-containing protein</fullName>
    </recommendedName>
</protein>
<dbReference type="OrthoDB" id="2788229at2759"/>
<sequence>MHTTFPVELIDLFFSVCDKPSLSSCSLVCRTWLPIARYHLLSTSTISVTDAESDRKTLETLLTLLSSPLCTLAPYIRHLLFKGSCPAFPLKLETKTIKTMRTLPHVRSVTFQDVAWTLVPAELTELVTSFDLTKLAFSFVVFPSLDELKCYLEKFPNLKELDVGSNVVYLQCGSSSSSVGVMSTTTDCSDESGKSQRSGPHLKRVRRLAIDASRGHLMSLLFYQPPYSSTASTAIDALELHNLSMPDMSIVDEFLGLTNPRELTLDFRTSRYNISIPNLGSLLHLRSLTINGLLYSRHNTPTKALVSLLSTIKSCLLQSLILSLDNPTFSSIDSWWKSLDDVLAQDQFKHLKLVEFRICSVDKKRCQNENGVLTTTAEVVEKQVLGERLPRVLGRAVLDLVYI</sequence>
<reference evidence="1 2" key="1">
    <citation type="submission" date="2014-04" db="EMBL/GenBank/DDBJ databases">
        <title>Evolutionary Origins and Diversification of the Mycorrhizal Mutualists.</title>
        <authorList>
            <consortium name="DOE Joint Genome Institute"/>
            <consortium name="Mycorrhizal Genomics Consortium"/>
            <person name="Kohler A."/>
            <person name="Kuo A."/>
            <person name="Nagy L.G."/>
            <person name="Floudas D."/>
            <person name="Copeland A."/>
            <person name="Barry K.W."/>
            <person name="Cichocki N."/>
            <person name="Veneault-Fourrey C."/>
            <person name="LaButti K."/>
            <person name="Lindquist E.A."/>
            <person name="Lipzen A."/>
            <person name="Lundell T."/>
            <person name="Morin E."/>
            <person name="Murat C."/>
            <person name="Riley R."/>
            <person name="Ohm R."/>
            <person name="Sun H."/>
            <person name="Tunlid A."/>
            <person name="Henrissat B."/>
            <person name="Grigoriev I.V."/>
            <person name="Hibbett D.S."/>
            <person name="Martin F."/>
        </authorList>
    </citation>
    <scope>NUCLEOTIDE SEQUENCE [LARGE SCALE GENOMIC DNA]</scope>
    <source>
        <strain evidence="1 2">Koide BX008</strain>
    </source>
</reference>
<dbReference type="EMBL" id="KN818345">
    <property type="protein sequence ID" value="KIL58187.1"/>
    <property type="molecule type" value="Genomic_DNA"/>
</dbReference>
<dbReference type="HOGENOM" id="CLU_679864_0_0_1"/>
<dbReference type="Proteomes" id="UP000054549">
    <property type="component" value="Unassembled WGS sequence"/>
</dbReference>
<keyword evidence="2" id="KW-1185">Reference proteome</keyword>
<evidence type="ECO:0000313" key="2">
    <source>
        <dbReference type="Proteomes" id="UP000054549"/>
    </source>
</evidence>
<proteinExistence type="predicted"/>
<dbReference type="InParanoid" id="A0A0C2WAB2"/>
<gene>
    <name evidence="1" type="ORF">M378DRAFT_15753</name>
</gene>
<organism evidence="1 2">
    <name type="scientific">Amanita muscaria (strain Koide BX008)</name>
    <dbReference type="NCBI Taxonomy" id="946122"/>
    <lineage>
        <taxon>Eukaryota</taxon>
        <taxon>Fungi</taxon>
        <taxon>Dikarya</taxon>
        <taxon>Basidiomycota</taxon>
        <taxon>Agaricomycotina</taxon>
        <taxon>Agaricomycetes</taxon>
        <taxon>Agaricomycetidae</taxon>
        <taxon>Agaricales</taxon>
        <taxon>Pluteineae</taxon>
        <taxon>Amanitaceae</taxon>
        <taxon>Amanita</taxon>
    </lineage>
</organism>